<name>A0A089YIF6_9PSED</name>
<accession>A0A089YIF6</accession>
<protein>
    <recommendedName>
        <fullName evidence="3">Serine protease</fullName>
    </recommendedName>
</protein>
<dbReference type="HOGENOM" id="CLU_109351_0_0_6"/>
<dbReference type="SUPFAM" id="SSF50494">
    <property type="entry name" value="Trypsin-like serine proteases"/>
    <property type="match status" value="1"/>
</dbReference>
<dbReference type="RefSeq" id="WP_043185657.1">
    <property type="nucleotide sequence ID" value="NZ_CP009533.1"/>
</dbReference>
<evidence type="ECO:0008006" key="3">
    <source>
        <dbReference type="Google" id="ProtNLM"/>
    </source>
</evidence>
<dbReference type="InterPro" id="IPR043504">
    <property type="entry name" value="Peptidase_S1_PA_chymotrypsin"/>
</dbReference>
<dbReference type="STRING" id="216142.LT40_01690"/>
<dbReference type="Pfam" id="PF13365">
    <property type="entry name" value="Trypsin_2"/>
    <property type="match status" value="1"/>
</dbReference>
<reference evidence="1 2" key="1">
    <citation type="journal article" date="2015" name="J. Biotechnol.">
        <title>Complete genome sequence of Pseudomonas rhizosphaerae IH5T (=DSM 16299T), a phosphate-solubilizing rhizobacterium for bacterial biofertilizer.</title>
        <authorList>
            <person name="Kwak Y."/>
            <person name="Jung B.K."/>
            <person name="Shin J.H."/>
        </authorList>
    </citation>
    <scope>NUCLEOTIDE SEQUENCE [LARGE SCALE GENOMIC DNA]</scope>
    <source>
        <strain evidence="1">DSM 16299</strain>
    </source>
</reference>
<gene>
    <name evidence="1" type="ORF">LT40_01690</name>
</gene>
<proteinExistence type="predicted"/>
<dbReference type="Gene3D" id="2.40.10.10">
    <property type="entry name" value="Trypsin-like serine proteases"/>
    <property type="match status" value="1"/>
</dbReference>
<keyword evidence="2" id="KW-1185">Reference proteome</keyword>
<evidence type="ECO:0000313" key="2">
    <source>
        <dbReference type="Proteomes" id="UP000029499"/>
    </source>
</evidence>
<dbReference type="eggNOG" id="COG0265">
    <property type="taxonomic scope" value="Bacteria"/>
</dbReference>
<dbReference type="Proteomes" id="UP000029499">
    <property type="component" value="Chromosome"/>
</dbReference>
<sequence length="215" mass="23233">MNRSICLTLGLLLSGCNGIPTPFVSDAAYKDAFMVTSSLPAPLLYQASAVQWNEDYAVSAKHTPYLSDVAHRGRGDVVFIKRKAPSAPHWRQASVGESVTAVGYSPLLMPVKGSGHVKEGKLMLKNLNDGVLYSIHDGPSAMGMSGGPVYADDGSVVGMTVAFVPTRYTESMTNTDLADAKRVSVFMSYKEIEKEWRRFQGDVKVPAPVAGYVIR</sequence>
<organism evidence="1 2">
    <name type="scientific">Pseudomonas rhizosphaerae</name>
    <dbReference type="NCBI Taxonomy" id="216142"/>
    <lineage>
        <taxon>Bacteria</taxon>
        <taxon>Pseudomonadati</taxon>
        <taxon>Pseudomonadota</taxon>
        <taxon>Gammaproteobacteria</taxon>
        <taxon>Pseudomonadales</taxon>
        <taxon>Pseudomonadaceae</taxon>
        <taxon>Pseudomonas</taxon>
    </lineage>
</organism>
<evidence type="ECO:0000313" key="1">
    <source>
        <dbReference type="EMBL" id="AIS16178.1"/>
    </source>
</evidence>
<dbReference type="EMBL" id="CP009533">
    <property type="protein sequence ID" value="AIS16178.1"/>
    <property type="molecule type" value="Genomic_DNA"/>
</dbReference>
<dbReference type="InterPro" id="IPR009003">
    <property type="entry name" value="Peptidase_S1_PA"/>
</dbReference>
<dbReference type="PROSITE" id="PS51257">
    <property type="entry name" value="PROKAR_LIPOPROTEIN"/>
    <property type="match status" value="1"/>
</dbReference>
<dbReference type="AlphaFoldDB" id="A0A089YIF6"/>
<dbReference type="KEGG" id="prh:LT40_01690"/>